<feature type="transmembrane region" description="Helical" evidence="1">
    <location>
        <begin position="387"/>
        <end position="405"/>
    </location>
</feature>
<feature type="transmembrane region" description="Helical" evidence="1">
    <location>
        <begin position="272"/>
        <end position="289"/>
    </location>
</feature>
<protein>
    <submittedName>
        <fullName evidence="2">ABC transporter permease subunit</fullName>
    </submittedName>
</protein>
<name>A0A6M0IQY6_9BACT</name>
<proteinExistence type="predicted"/>
<sequence length="407" mass="45766">MGAYVVLFLAVLYFILAESDRTTQFNADIWLLLDPFGVAMVRDSIDSMTTDTDLLTFSDLLFINRLLWIGLALGMLAQAEAHFSFDTFRNDQAARASTTDKPADPVVNAYAVPAVRLRFDWRARWRTTLHLARLEFVNLERQPSFQITTGLLVVLAVLLATVFTVNPDFPELPITSRMTALRLPMGLFIGLFLVLMTGELIFTERTTGFWPIYDALPQPDSVLFVSKLLVLAGSAIILTFVLFLTGIGIQLGQGFYRIDWGQYASDLLLDGFMRYCQLIALASLVAVLTNNRVICHLVNVFIFLTLTLVYQFGAHADFTCLYSFLPGSSRYSELIGYGANMPVRPTVHLIWWGVAGLLVIGSVLGWNRGLPDSLPLRFKQWSSRFSWCYGLVSLFLVLFVLFFSLQL</sequence>
<feature type="transmembrane region" description="Helical" evidence="1">
    <location>
        <begin position="183"/>
        <end position="202"/>
    </location>
</feature>
<dbReference type="Proteomes" id="UP000477386">
    <property type="component" value="Unassembled WGS sequence"/>
</dbReference>
<feature type="transmembrane region" description="Helical" evidence="1">
    <location>
        <begin position="143"/>
        <end position="163"/>
    </location>
</feature>
<dbReference type="Pfam" id="PF12730">
    <property type="entry name" value="ABC2_membrane_4"/>
    <property type="match status" value="1"/>
</dbReference>
<keyword evidence="1" id="KW-1133">Transmembrane helix</keyword>
<comment type="caution">
    <text evidence="2">The sequence shown here is derived from an EMBL/GenBank/DDBJ whole genome shotgun (WGS) entry which is preliminary data.</text>
</comment>
<feature type="transmembrane region" description="Helical" evidence="1">
    <location>
        <begin position="345"/>
        <end position="366"/>
    </location>
</feature>
<dbReference type="AlphaFoldDB" id="A0A6M0IQY6"/>
<evidence type="ECO:0000313" key="3">
    <source>
        <dbReference type="Proteomes" id="UP000477386"/>
    </source>
</evidence>
<feature type="transmembrane region" description="Helical" evidence="1">
    <location>
        <begin position="60"/>
        <end position="79"/>
    </location>
</feature>
<evidence type="ECO:0000256" key="1">
    <source>
        <dbReference type="SAM" id="Phobius"/>
    </source>
</evidence>
<feature type="transmembrane region" description="Helical" evidence="1">
    <location>
        <begin position="228"/>
        <end position="252"/>
    </location>
</feature>
<reference evidence="2 3" key="1">
    <citation type="submission" date="2020-02" db="EMBL/GenBank/DDBJ databases">
        <title>Draft genome sequence of two Spirosoma agri KCTC 52727 and Spirosoma terrae KCTC 52035.</title>
        <authorList>
            <person name="Rojas J."/>
            <person name="Ambika Manirajan B."/>
            <person name="Ratering S."/>
            <person name="Suarez C."/>
            <person name="Schnell S."/>
        </authorList>
    </citation>
    <scope>NUCLEOTIDE SEQUENCE [LARGE SCALE GENOMIC DNA]</scope>
    <source>
        <strain evidence="2 3">KCTC 52727</strain>
    </source>
</reference>
<keyword evidence="1" id="KW-0472">Membrane</keyword>
<organism evidence="2 3">
    <name type="scientific">Spirosoma agri</name>
    <dbReference type="NCBI Taxonomy" id="1987381"/>
    <lineage>
        <taxon>Bacteria</taxon>
        <taxon>Pseudomonadati</taxon>
        <taxon>Bacteroidota</taxon>
        <taxon>Cytophagia</taxon>
        <taxon>Cytophagales</taxon>
        <taxon>Cytophagaceae</taxon>
        <taxon>Spirosoma</taxon>
    </lineage>
</organism>
<gene>
    <name evidence="2" type="ORF">GK091_20920</name>
</gene>
<accession>A0A6M0IQY6</accession>
<keyword evidence="1" id="KW-0812">Transmembrane</keyword>
<evidence type="ECO:0000313" key="2">
    <source>
        <dbReference type="EMBL" id="NEU69363.1"/>
    </source>
</evidence>
<feature type="transmembrane region" description="Helical" evidence="1">
    <location>
        <begin position="301"/>
        <end position="325"/>
    </location>
</feature>
<dbReference type="EMBL" id="JAAGNZ010000002">
    <property type="protein sequence ID" value="NEU69363.1"/>
    <property type="molecule type" value="Genomic_DNA"/>
</dbReference>
<keyword evidence="3" id="KW-1185">Reference proteome</keyword>